<accession>A0A0G4PXA4</accession>
<keyword evidence="1" id="KW-0732">Signal</keyword>
<dbReference type="Proteomes" id="UP000053732">
    <property type="component" value="Unassembled WGS sequence"/>
</dbReference>
<name>A0A0G4PXA4_PENC3</name>
<feature type="signal peptide" evidence="1">
    <location>
        <begin position="1"/>
        <end position="23"/>
    </location>
</feature>
<protein>
    <submittedName>
        <fullName evidence="2">Str. FM013</fullName>
    </submittedName>
</protein>
<keyword evidence="3" id="KW-1185">Reference proteome</keyword>
<gene>
    <name evidence="2" type="ORF">PCAMFM013_S067g000018</name>
</gene>
<sequence>MHIGKTIPFLCLSSGALSFKVRAFTGENCSGDAKEVNVWDNTCRDTNIPDTRSFRVLAYGAHRQRDTFWEWNYCSNRPLEGHRSFWADGGSDNFKKDACITLDYTAQAFGSHSA</sequence>
<dbReference type="EMBL" id="HG793200">
    <property type="protein sequence ID" value="CRL31010.1"/>
    <property type="molecule type" value="Genomic_DNA"/>
</dbReference>
<organism evidence="2 3">
    <name type="scientific">Penicillium camemberti (strain FM 013)</name>
    <dbReference type="NCBI Taxonomy" id="1429867"/>
    <lineage>
        <taxon>Eukaryota</taxon>
        <taxon>Fungi</taxon>
        <taxon>Dikarya</taxon>
        <taxon>Ascomycota</taxon>
        <taxon>Pezizomycotina</taxon>
        <taxon>Eurotiomycetes</taxon>
        <taxon>Eurotiomycetidae</taxon>
        <taxon>Eurotiales</taxon>
        <taxon>Aspergillaceae</taxon>
        <taxon>Penicillium</taxon>
    </lineage>
</organism>
<evidence type="ECO:0000313" key="3">
    <source>
        <dbReference type="Proteomes" id="UP000053732"/>
    </source>
</evidence>
<feature type="chain" id="PRO_5002568315" evidence="1">
    <location>
        <begin position="24"/>
        <end position="114"/>
    </location>
</feature>
<proteinExistence type="predicted"/>
<evidence type="ECO:0000313" key="2">
    <source>
        <dbReference type="EMBL" id="CRL31010.1"/>
    </source>
</evidence>
<reference evidence="2 3" key="1">
    <citation type="journal article" date="2014" name="Nat. Commun.">
        <title>Multiple recent horizontal transfers of a large genomic region in cheese making fungi.</title>
        <authorList>
            <person name="Cheeseman K."/>
            <person name="Ropars J."/>
            <person name="Renault P."/>
            <person name="Dupont J."/>
            <person name="Gouzy J."/>
            <person name="Branca A."/>
            <person name="Abraham A.L."/>
            <person name="Ceppi M."/>
            <person name="Conseiller E."/>
            <person name="Debuchy R."/>
            <person name="Malagnac F."/>
            <person name="Goarin A."/>
            <person name="Silar P."/>
            <person name="Lacoste S."/>
            <person name="Sallet E."/>
            <person name="Bensimon A."/>
            <person name="Giraud T."/>
            <person name="Brygoo Y."/>
        </authorList>
    </citation>
    <scope>NUCLEOTIDE SEQUENCE [LARGE SCALE GENOMIC DNA]</scope>
    <source>
        <strain evidence="3">FM 013</strain>
    </source>
</reference>
<evidence type="ECO:0000256" key="1">
    <source>
        <dbReference type="SAM" id="SignalP"/>
    </source>
</evidence>
<dbReference type="AlphaFoldDB" id="A0A0G4PXA4"/>